<proteinExistence type="predicted"/>
<reference evidence="1 2" key="1">
    <citation type="submission" date="2019-08" db="EMBL/GenBank/DDBJ databases">
        <title>Complete genome sequence of Spiroplasma chinense CCH (DSM 19755).</title>
        <authorList>
            <person name="Shen H.-Y."/>
            <person name="Lin Y.-C."/>
            <person name="Chou L."/>
            <person name="Kuo C.-H."/>
        </authorList>
    </citation>
    <scope>NUCLEOTIDE SEQUENCE [LARGE SCALE GENOMIC DNA]</scope>
    <source>
        <strain evidence="1 2">CCH</strain>
    </source>
</reference>
<dbReference type="EMBL" id="CP043026">
    <property type="protein sequence ID" value="QEH61977.1"/>
    <property type="molecule type" value="Genomic_DNA"/>
</dbReference>
<gene>
    <name evidence="1" type="ORF">SCHIN_v1c07820</name>
</gene>
<accession>A0A5B9Y6U2</accession>
<name>A0A5B9Y6U2_9MOLU</name>
<keyword evidence="2" id="KW-1185">Reference proteome</keyword>
<evidence type="ECO:0000313" key="1">
    <source>
        <dbReference type="EMBL" id="QEH61977.1"/>
    </source>
</evidence>
<dbReference type="AlphaFoldDB" id="A0A5B9Y6U2"/>
<protein>
    <submittedName>
        <fullName evidence="1">Uncharacterized protein</fullName>
    </submittedName>
</protein>
<dbReference type="KEGG" id="schi:SCHIN_v1c07820"/>
<sequence>MNQILMAYAAKANYKGAIIKKHKNSSLFFGYLSHAFGDKAFWWAEYNKRKETIQCVDDRLQMWGWPSCTPLDRLVAKMFKKYVKLIDNESYEHAEAMDFVIRKYDFATKYWKKFKRKSRPCSLLEFQQFIYGDEAFQPEKDFEFFFKDVFQCDEWLDDEYNEFLDVEQYLQNVINELYLAFDNYREEYPWIEVMPSDANVKIQGIETKITAFPFAFDIEKVSEKICEIGYFDHVQKLAFKASFAYFIGNLNENLLEFYMENVDVDNFALKTQEKEIIKIYLEASNSFALRLREYVSNNYPVFDLDKLKKLLYLGEESYEEVCELIYPILSLEAK</sequence>
<dbReference type="RefSeq" id="WP_166508353.1">
    <property type="nucleotide sequence ID" value="NZ_CP043026.1"/>
</dbReference>
<evidence type="ECO:0000313" key="2">
    <source>
        <dbReference type="Proteomes" id="UP000323144"/>
    </source>
</evidence>
<organism evidence="1 2">
    <name type="scientific">Spiroplasma chinense</name>
    <dbReference type="NCBI Taxonomy" id="216932"/>
    <lineage>
        <taxon>Bacteria</taxon>
        <taxon>Bacillati</taxon>
        <taxon>Mycoplasmatota</taxon>
        <taxon>Mollicutes</taxon>
        <taxon>Entomoplasmatales</taxon>
        <taxon>Spiroplasmataceae</taxon>
        <taxon>Spiroplasma</taxon>
    </lineage>
</organism>
<dbReference type="Proteomes" id="UP000323144">
    <property type="component" value="Chromosome"/>
</dbReference>